<proteinExistence type="predicted"/>
<evidence type="ECO:0000313" key="2">
    <source>
        <dbReference type="EMBL" id="GJD53517.1"/>
    </source>
</evidence>
<dbReference type="Proteomes" id="UP001055167">
    <property type="component" value="Unassembled WGS sequence"/>
</dbReference>
<feature type="domain" description="Transposase IS66 C-terminal" evidence="1">
    <location>
        <begin position="20"/>
        <end position="58"/>
    </location>
</feature>
<dbReference type="InterPro" id="IPR039552">
    <property type="entry name" value="IS66_C"/>
</dbReference>
<evidence type="ECO:0000313" key="3">
    <source>
        <dbReference type="Proteomes" id="UP001055167"/>
    </source>
</evidence>
<accession>A0ABQ4R731</accession>
<reference evidence="2" key="2">
    <citation type="submission" date="2021-08" db="EMBL/GenBank/DDBJ databases">
        <authorList>
            <person name="Tani A."/>
            <person name="Ola A."/>
            <person name="Ogura Y."/>
            <person name="Katsura K."/>
            <person name="Hayashi T."/>
        </authorList>
    </citation>
    <scope>NUCLEOTIDE SEQUENCE</scope>
    <source>
        <strain evidence="2">KCTC 52305</strain>
    </source>
</reference>
<gene>
    <name evidence="2" type="ORF">OPKNFCMD_6293</name>
</gene>
<comment type="caution">
    <text evidence="2">The sequence shown here is derived from an EMBL/GenBank/DDBJ whole genome shotgun (WGS) entry which is preliminary data.</text>
</comment>
<name>A0ABQ4R731_9HYPH</name>
<dbReference type="Pfam" id="PF13817">
    <property type="entry name" value="DDE_Tnp_IS66_C"/>
    <property type="match status" value="1"/>
</dbReference>
<evidence type="ECO:0000259" key="1">
    <source>
        <dbReference type="Pfam" id="PF13817"/>
    </source>
</evidence>
<keyword evidence="3" id="KW-1185">Reference proteome</keyword>
<protein>
    <recommendedName>
        <fullName evidence="1">Transposase IS66 C-terminal domain-containing protein</fullName>
    </recommendedName>
</protein>
<organism evidence="2 3">
    <name type="scientific">Methylobacterium crusticola</name>
    <dbReference type="NCBI Taxonomy" id="1697972"/>
    <lineage>
        <taxon>Bacteria</taxon>
        <taxon>Pseudomonadati</taxon>
        <taxon>Pseudomonadota</taxon>
        <taxon>Alphaproteobacteria</taxon>
        <taxon>Hyphomicrobiales</taxon>
        <taxon>Methylobacteriaceae</taxon>
        <taxon>Methylobacterium</taxon>
    </lineage>
</organism>
<dbReference type="EMBL" id="BPQH01000031">
    <property type="protein sequence ID" value="GJD53517.1"/>
    <property type="molecule type" value="Genomic_DNA"/>
</dbReference>
<sequence>MNALFAGSDGRAEHSAVIASLAETCKRIGVEPHACLADVITRIVEGPPNSRLDEFLPWACPATPTLRHVA</sequence>
<reference evidence="2" key="1">
    <citation type="journal article" date="2021" name="Front. Microbiol.">
        <title>Comprehensive Comparative Genomics and Phenotyping of Methylobacterium Species.</title>
        <authorList>
            <person name="Alessa O."/>
            <person name="Ogura Y."/>
            <person name="Fujitani Y."/>
            <person name="Takami H."/>
            <person name="Hayashi T."/>
            <person name="Sahin N."/>
            <person name="Tani A."/>
        </authorList>
    </citation>
    <scope>NUCLEOTIDE SEQUENCE</scope>
    <source>
        <strain evidence="2">KCTC 52305</strain>
    </source>
</reference>